<evidence type="ECO:0000313" key="2">
    <source>
        <dbReference type="Proteomes" id="UP001162992"/>
    </source>
</evidence>
<comment type="caution">
    <text evidence="1">The sequence shown here is derived from an EMBL/GenBank/DDBJ whole genome shotgun (WGS) entry which is preliminary data.</text>
</comment>
<evidence type="ECO:0000313" key="1">
    <source>
        <dbReference type="EMBL" id="KAJ7570003.1"/>
    </source>
</evidence>
<protein>
    <submittedName>
        <fullName evidence="1">Uncharacterized protein</fullName>
    </submittedName>
</protein>
<organism evidence="1 2">
    <name type="scientific">Diphasiastrum complanatum</name>
    <name type="common">Issler's clubmoss</name>
    <name type="synonym">Lycopodium complanatum</name>
    <dbReference type="NCBI Taxonomy" id="34168"/>
    <lineage>
        <taxon>Eukaryota</taxon>
        <taxon>Viridiplantae</taxon>
        <taxon>Streptophyta</taxon>
        <taxon>Embryophyta</taxon>
        <taxon>Tracheophyta</taxon>
        <taxon>Lycopodiopsida</taxon>
        <taxon>Lycopodiales</taxon>
        <taxon>Lycopodiaceae</taxon>
        <taxon>Lycopodioideae</taxon>
        <taxon>Diphasiastrum</taxon>
    </lineage>
</organism>
<name>A0ACC2EU55_DIPCM</name>
<sequence>MLGTRSPRFAGSSADFSLKFQPGELSFSEDELAVKVRKPYTITKQRERWTEEEHERFLEALKLYGRNWRLIEEHIGTKTTIQIRSHAQKFFCKVECQQSKGENHSGVSQHINIPPPRPKRKPNRPYPRKETTTRTTNLTATDMKGSATASSSRGERAIMDSFVFNVCQDDVSHTTSSSGEMPGVSVQDFGISSQRRDGSTGQFELSQSNNGQTALYESREEQNNNYKSDNKILFEKLEKMISNGRVNDTFDGIAYPLANGSEKVPRYFSSDMEGDLGKILVYSPIHTEMATGTHFGGLHFPGIFQYQAIFDAEHNAQLVESSRFCSPVNPFASPDSSQATIHTDLLASVPPNFPSPLDITFLPCTEIQLSNDKEDKTIKSNDTVATVGVETTTPAAAWWALQGLMEKNFFEKGILLDCNDGKTYEPNCFTKRLCADFSPDEQPRREEAKKPRMTSDAETNLETSNAASSPPFGTTISWSGSDSDVEDIPEQVTLPQMFVGSQKMETTNIGCTSNQAFGNKKLLQRRVPMKLSEKNKGQIGNFQFQDTHNTCQPEVIINHSKLKETGSSLQHEARTRADSLDSSSTYPNPAHLSMRLDTDLRILGSVSESEEALKPYQGKEERAISSPSSVLDLTTRFPQKKTMPGSAELLPTSFTTQTKRYSGVGFVPYCKPTQKTSSSTTS</sequence>
<dbReference type="EMBL" id="CM055092">
    <property type="protein sequence ID" value="KAJ7570003.1"/>
    <property type="molecule type" value="Genomic_DNA"/>
</dbReference>
<proteinExistence type="predicted"/>
<keyword evidence="2" id="KW-1185">Reference proteome</keyword>
<accession>A0ACC2EU55</accession>
<dbReference type="Proteomes" id="UP001162992">
    <property type="component" value="Chromosome 1"/>
</dbReference>
<gene>
    <name evidence="1" type="ORF">O6H91_01G103400</name>
</gene>
<reference evidence="2" key="1">
    <citation type="journal article" date="2024" name="Proc. Natl. Acad. Sci. U.S.A.">
        <title>Extraordinary preservation of gene collinearity over three hundred million years revealed in homosporous lycophytes.</title>
        <authorList>
            <person name="Li C."/>
            <person name="Wickell D."/>
            <person name="Kuo L.Y."/>
            <person name="Chen X."/>
            <person name="Nie B."/>
            <person name="Liao X."/>
            <person name="Peng D."/>
            <person name="Ji J."/>
            <person name="Jenkins J."/>
            <person name="Williams M."/>
            <person name="Shu S."/>
            <person name="Plott C."/>
            <person name="Barry K."/>
            <person name="Rajasekar S."/>
            <person name="Grimwood J."/>
            <person name="Han X."/>
            <person name="Sun S."/>
            <person name="Hou Z."/>
            <person name="He W."/>
            <person name="Dai G."/>
            <person name="Sun C."/>
            <person name="Schmutz J."/>
            <person name="Leebens-Mack J.H."/>
            <person name="Li F.W."/>
            <person name="Wang L."/>
        </authorList>
    </citation>
    <scope>NUCLEOTIDE SEQUENCE [LARGE SCALE GENOMIC DNA]</scope>
    <source>
        <strain evidence="2">cv. PW_Plant_1</strain>
    </source>
</reference>